<accession>A0A0F3QAQ1</accession>
<reference evidence="1 2" key="1">
    <citation type="submission" date="2015-02" db="EMBL/GenBank/DDBJ databases">
        <title>Genome Sequencing of Rickettsiales.</title>
        <authorList>
            <person name="Daugherty S.C."/>
            <person name="Su Q."/>
            <person name="Abolude K."/>
            <person name="Beier-Sexton M."/>
            <person name="Carlyon J.A."/>
            <person name="Carter R."/>
            <person name="Day N.P."/>
            <person name="Dumler S.J."/>
            <person name="Dyachenko V."/>
            <person name="Godinez A."/>
            <person name="Kurtti T.J."/>
            <person name="Lichay M."/>
            <person name="Mullins K.E."/>
            <person name="Ott S."/>
            <person name="Pappas-Brown V."/>
            <person name="Paris D.H."/>
            <person name="Patel P."/>
            <person name="Richards A.L."/>
            <person name="Sadzewicz L."/>
            <person name="Sears K."/>
            <person name="Seidman D."/>
            <person name="Sengamalay N."/>
            <person name="Stenos J."/>
            <person name="Tallon L.J."/>
            <person name="Vincent G."/>
            <person name="Fraser C.M."/>
            <person name="Munderloh U."/>
            <person name="Dunning-Hotopp J.C."/>
        </authorList>
    </citation>
    <scope>NUCLEOTIDE SEQUENCE [LARGE SCALE GENOMIC DNA]</scope>
    <source>
        <strain evidence="1 2">RML An4</strain>
    </source>
</reference>
<sequence>MNLYTLMIKIGNFFSLFIPEQNIEKSSNDIPANREATRDYYEDLGNPY</sequence>
<dbReference type="Proteomes" id="UP000033661">
    <property type="component" value="Unassembled WGS sequence"/>
</dbReference>
<evidence type="ECO:0000313" key="2">
    <source>
        <dbReference type="Proteomes" id="UP000033661"/>
    </source>
</evidence>
<keyword evidence="2" id="KW-1185">Reference proteome</keyword>
<dbReference type="RefSeq" id="WP_012152024.1">
    <property type="nucleotide sequence ID" value="NZ_LAOI01000001.1"/>
</dbReference>
<dbReference type="AlphaFoldDB" id="A0A0F3QAQ1"/>
<organism evidence="1 2">
    <name type="scientific">Rickettsia bellii str. RML An4</name>
    <dbReference type="NCBI Taxonomy" id="1359193"/>
    <lineage>
        <taxon>Bacteria</taxon>
        <taxon>Pseudomonadati</taxon>
        <taxon>Pseudomonadota</taxon>
        <taxon>Alphaproteobacteria</taxon>
        <taxon>Rickettsiales</taxon>
        <taxon>Rickettsiaceae</taxon>
        <taxon>Rickettsieae</taxon>
        <taxon>Rickettsia</taxon>
        <taxon>belli group</taxon>
    </lineage>
</organism>
<gene>
    <name evidence="1" type="ORF">RBEAN4_0294</name>
</gene>
<protein>
    <submittedName>
        <fullName evidence="1">Uncharacterized protein</fullName>
    </submittedName>
</protein>
<proteinExistence type="predicted"/>
<name>A0A0F3QAQ1_RICBE</name>
<dbReference type="EMBL" id="LAOI01000001">
    <property type="protein sequence ID" value="KJV89322.1"/>
    <property type="molecule type" value="Genomic_DNA"/>
</dbReference>
<dbReference type="PATRIC" id="fig|1359193.3.peg.281"/>
<comment type="caution">
    <text evidence="1">The sequence shown here is derived from an EMBL/GenBank/DDBJ whole genome shotgun (WGS) entry which is preliminary data.</text>
</comment>
<evidence type="ECO:0000313" key="1">
    <source>
        <dbReference type="EMBL" id="KJV89322.1"/>
    </source>
</evidence>